<dbReference type="Proteomes" id="UP000187367">
    <property type="component" value="Unassembled WGS sequence"/>
</dbReference>
<dbReference type="EMBL" id="MTJL01000054">
    <property type="protein sequence ID" value="OMH98366.1"/>
    <property type="molecule type" value="Genomic_DNA"/>
</dbReference>
<proteinExistence type="predicted"/>
<keyword evidence="1" id="KW-0472">Membrane</keyword>
<evidence type="ECO:0000313" key="2">
    <source>
        <dbReference type="EMBL" id="OMH98366.1"/>
    </source>
</evidence>
<name>A0A1R1Q7L0_9BACI</name>
<sequence>MNWFEFVSAIIQSLAWPVTLIMFVLLLKEPLSERMKELIKLKYKDFELEFDQRIQALASARKKTPAVKAAGTAGAVIENAWFEVEEALRQAAKRLDARGEHQEVQLLIQMLHEQGALTKETVFMLSELSNLKRHAVLNEASFEGALAYKKLCREEAEKIRSMAEKQTAF</sequence>
<keyword evidence="1" id="KW-0812">Transmembrane</keyword>
<keyword evidence="1" id="KW-1133">Transmembrane helix</keyword>
<evidence type="ECO:0000256" key="1">
    <source>
        <dbReference type="SAM" id="Phobius"/>
    </source>
</evidence>
<evidence type="ECO:0000313" key="3">
    <source>
        <dbReference type="Proteomes" id="UP000187367"/>
    </source>
</evidence>
<keyword evidence="3" id="KW-1185">Reference proteome</keyword>
<accession>A0A1R1S2W4</accession>
<dbReference type="OrthoDB" id="2451600at2"/>
<accession>A0A1R1Q7L0</accession>
<protein>
    <submittedName>
        <fullName evidence="2">Uncharacterized protein</fullName>
    </submittedName>
</protein>
<comment type="caution">
    <text evidence="2">The sequence shown here is derived from an EMBL/GenBank/DDBJ whole genome shotgun (WGS) entry which is preliminary data.</text>
</comment>
<feature type="transmembrane region" description="Helical" evidence="1">
    <location>
        <begin position="6"/>
        <end position="27"/>
    </location>
</feature>
<dbReference type="AlphaFoldDB" id="A0A1R1Q7L0"/>
<organism evidence="2 3">
    <name type="scientific">Bacillus swezeyi</name>
    <dbReference type="NCBI Taxonomy" id="1925020"/>
    <lineage>
        <taxon>Bacteria</taxon>
        <taxon>Bacillati</taxon>
        <taxon>Bacillota</taxon>
        <taxon>Bacilli</taxon>
        <taxon>Bacillales</taxon>
        <taxon>Bacillaceae</taxon>
        <taxon>Bacillus</taxon>
    </lineage>
</organism>
<reference evidence="2 3" key="1">
    <citation type="submission" date="2017-01" db="EMBL/GenBank/DDBJ databases">
        <title>Bacillus phylogenomics.</title>
        <authorList>
            <person name="Dunlap C."/>
        </authorList>
    </citation>
    <scope>NUCLEOTIDE SEQUENCE [LARGE SCALE GENOMIC DNA]</scope>
    <source>
        <strain evidence="2 3">NRRL B-41282</strain>
    </source>
</reference>
<gene>
    <name evidence="2" type="ORF">BW143_21355</name>
</gene>
<dbReference type="RefSeq" id="WP_076758497.1">
    <property type="nucleotide sequence ID" value="NZ_JARMMH010000008.1"/>
</dbReference>